<sequence>MNKLEESTHDREIKLLLKESNFPEGAVKRAAEKAARSFQSTQPKVFAWQILRESVTDNELRNVQISLRTFHGETAAHLLSRQLPKIRLVVEATMSYFKWDQLSDENQLTKAKLLLSHLKNNAKVRNWTLREGRPNRVTNNMDVILKRYAALLGPGGLAAVGILPGQVNQLNC</sequence>
<gene>
    <name evidence="1" type="ORF">DME_LOCUS2565</name>
</gene>
<evidence type="ECO:0000313" key="4">
    <source>
        <dbReference type="WBParaSite" id="DME_0000865001-mRNA-1"/>
    </source>
</evidence>
<dbReference type="Proteomes" id="UP000274756">
    <property type="component" value="Unassembled WGS sequence"/>
</dbReference>
<dbReference type="AlphaFoldDB" id="A0A0N4ULH5"/>
<dbReference type="EMBL" id="UYYG01000067">
    <property type="protein sequence ID" value="VDN52592.1"/>
    <property type="molecule type" value="Genomic_DNA"/>
</dbReference>
<accession>A0A0N4ULH5</accession>
<evidence type="ECO:0000313" key="2">
    <source>
        <dbReference type="Proteomes" id="UP000038040"/>
    </source>
</evidence>
<reference evidence="4" key="1">
    <citation type="submission" date="2017-02" db="UniProtKB">
        <authorList>
            <consortium name="WormBaseParasite"/>
        </authorList>
    </citation>
    <scope>IDENTIFICATION</scope>
</reference>
<proteinExistence type="predicted"/>
<dbReference type="OrthoDB" id="5876852at2759"/>
<name>A0A0N4ULH5_DRAME</name>
<evidence type="ECO:0000313" key="3">
    <source>
        <dbReference type="Proteomes" id="UP000274756"/>
    </source>
</evidence>
<reference evidence="1 3" key="2">
    <citation type="submission" date="2018-11" db="EMBL/GenBank/DDBJ databases">
        <authorList>
            <consortium name="Pathogen Informatics"/>
        </authorList>
    </citation>
    <scope>NUCLEOTIDE SEQUENCE [LARGE SCALE GENOMIC DNA]</scope>
</reference>
<evidence type="ECO:0000313" key="1">
    <source>
        <dbReference type="EMBL" id="VDN52592.1"/>
    </source>
</evidence>
<organism evidence="2 4">
    <name type="scientific">Dracunculus medinensis</name>
    <name type="common">Guinea worm</name>
    <dbReference type="NCBI Taxonomy" id="318479"/>
    <lineage>
        <taxon>Eukaryota</taxon>
        <taxon>Metazoa</taxon>
        <taxon>Ecdysozoa</taxon>
        <taxon>Nematoda</taxon>
        <taxon>Chromadorea</taxon>
        <taxon>Rhabditida</taxon>
        <taxon>Spirurina</taxon>
        <taxon>Dracunculoidea</taxon>
        <taxon>Dracunculidae</taxon>
        <taxon>Dracunculus</taxon>
    </lineage>
</organism>
<dbReference type="WBParaSite" id="DME_0000865001-mRNA-1">
    <property type="protein sequence ID" value="DME_0000865001-mRNA-1"/>
    <property type="gene ID" value="DME_0000865001"/>
</dbReference>
<protein>
    <submittedName>
        <fullName evidence="4">Importin N-terminal domain-containing protein</fullName>
    </submittedName>
</protein>
<keyword evidence="3" id="KW-1185">Reference proteome</keyword>
<dbReference type="Proteomes" id="UP000038040">
    <property type="component" value="Unplaced"/>
</dbReference>